<accession>A0AAD2FCK2</accession>
<reference evidence="1" key="1">
    <citation type="submission" date="2023-08" db="EMBL/GenBank/DDBJ databases">
        <authorList>
            <person name="Audoor S."/>
            <person name="Bilcke G."/>
        </authorList>
    </citation>
    <scope>NUCLEOTIDE SEQUENCE</scope>
</reference>
<sequence>MPSSVELIGDGAFSDCRSLKDVDIPASVGTVGSMAFSRCDCLTGLNLKEGLKEIGHGAFVSCVSLQNISIPSSVQVIGRNSFQGCISLMKLDLKEGLKEIHQEAFSHCNSIKVLNAPSSVEIIESSSFKKCFSLEKVSLKEGLRRVGYSAFEDCTALHGIEIPSTVVAIGHCCFRKCKSLSDVKLSPRLLTLEDSVFKSCMRLRAISLPQSIETIGYATFWGCSGLVSVEFPYQRAMSISLDSFGNCRSLANISIPSQSTDGSFFGCDRLEEQRGAAEIGHLTTLRWQEHPVHRKCLYASVTTVEELREEAEYSKVEDTSQQHGYSNLVDSFGMTPLHVLLSSATPRLDLLKVLLDAYPSAVIGMKDSRGKRALDYLVSSCTTQSKNLMKVTIEAWTLNRSFVRANEVARNDMTSRIAALFSEWSGEEKLERLRSLCTAQEGYENAEKISLLEMWLWKMAMLSFANTYGEGPVVRSACRFGCGALFSIPAIIEFCGRDIKDSYSSNSDNSDTNSSSSYYRGLDEDYRYDASDY</sequence>
<protein>
    <submittedName>
        <fullName evidence="1">Uncharacterized protein</fullName>
    </submittedName>
</protein>
<dbReference type="PANTHER" id="PTHR45661">
    <property type="entry name" value="SURFACE ANTIGEN"/>
    <property type="match status" value="1"/>
</dbReference>
<name>A0AAD2FCK2_9STRA</name>
<dbReference type="SUPFAM" id="SSF52058">
    <property type="entry name" value="L domain-like"/>
    <property type="match status" value="1"/>
</dbReference>
<organism evidence="1 2">
    <name type="scientific">Cylindrotheca closterium</name>
    <dbReference type="NCBI Taxonomy" id="2856"/>
    <lineage>
        <taxon>Eukaryota</taxon>
        <taxon>Sar</taxon>
        <taxon>Stramenopiles</taxon>
        <taxon>Ochrophyta</taxon>
        <taxon>Bacillariophyta</taxon>
        <taxon>Bacillariophyceae</taxon>
        <taxon>Bacillariophycidae</taxon>
        <taxon>Bacillariales</taxon>
        <taxon>Bacillariaceae</taxon>
        <taxon>Cylindrotheca</taxon>
    </lineage>
</organism>
<dbReference type="Proteomes" id="UP001295423">
    <property type="component" value="Unassembled WGS sequence"/>
</dbReference>
<dbReference type="PANTHER" id="PTHR45661:SF3">
    <property type="entry name" value="IG-LIKE DOMAIN-CONTAINING PROTEIN"/>
    <property type="match status" value="1"/>
</dbReference>
<dbReference type="Pfam" id="PF13306">
    <property type="entry name" value="LRR_5"/>
    <property type="match status" value="1"/>
</dbReference>
<comment type="caution">
    <text evidence="1">The sequence shown here is derived from an EMBL/GenBank/DDBJ whole genome shotgun (WGS) entry which is preliminary data.</text>
</comment>
<dbReference type="InterPro" id="IPR032675">
    <property type="entry name" value="LRR_dom_sf"/>
</dbReference>
<dbReference type="InterPro" id="IPR053139">
    <property type="entry name" value="Surface_bspA-like"/>
</dbReference>
<proteinExistence type="predicted"/>
<gene>
    <name evidence="1" type="ORF">CYCCA115_LOCUS2380</name>
</gene>
<keyword evidence="2" id="KW-1185">Reference proteome</keyword>
<dbReference type="Gene3D" id="3.80.10.10">
    <property type="entry name" value="Ribonuclease Inhibitor"/>
    <property type="match status" value="3"/>
</dbReference>
<dbReference type="InterPro" id="IPR026906">
    <property type="entry name" value="LRR_5"/>
</dbReference>
<dbReference type="AlphaFoldDB" id="A0AAD2FCK2"/>
<dbReference type="EMBL" id="CAKOGP040000147">
    <property type="protein sequence ID" value="CAJ1931419.1"/>
    <property type="molecule type" value="Genomic_DNA"/>
</dbReference>
<evidence type="ECO:0000313" key="2">
    <source>
        <dbReference type="Proteomes" id="UP001295423"/>
    </source>
</evidence>
<evidence type="ECO:0000313" key="1">
    <source>
        <dbReference type="EMBL" id="CAJ1931419.1"/>
    </source>
</evidence>